<dbReference type="Proteomes" id="UP000658131">
    <property type="component" value="Unassembled WGS sequence"/>
</dbReference>
<comment type="catalytic activity">
    <reaction evidence="11">
        <text>5-O-(1-carboxyvinyl)-3-phosphoshikimate = chorismate + phosphate</text>
        <dbReference type="Rhea" id="RHEA:21020"/>
        <dbReference type="ChEBI" id="CHEBI:29748"/>
        <dbReference type="ChEBI" id="CHEBI:43474"/>
        <dbReference type="ChEBI" id="CHEBI:57701"/>
        <dbReference type="EC" id="4.2.3.5"/>
    </reaction>
</comment>
<feature type="binding site" evidence="11">
    <location>
        <position position="330"/>
    </location>
    <ligand>
        <name>FMN</name>
        <dbReference type="ChEBI" id="CHEBI:58210"/>
    </ligand>
</feature>
<gene>
    <name evidence="11 12" type="primary">aroC</name>
    <name evidence="12" type="ORF">H8717_00085</name>
</gene>
<keyword evidence="13" id="KW-1185">Reference proteome</keyword>
<dbReference type="Pfam" id="PF01264">
    <property type="entry name" value="Chorismate_synt"/>
    <property type="match status" value="1"/>
</dbReference>
<evidence type="ECO:0000313" key="13">
    <source>
        <dbReference type="Proteomes" id="UP000658131"/>
    </source>
</evidence>
<protein>
    <recommendedName>
        <fullName evidence="3 11">Chorismate synthase</fullName>
        <shortName evidence="11">CS</shortName>
        <ecNumber evidence="3 11">4.2.3.5</ecNumber>
    </recommendedName>
    <alternativeName>
        <fullName evidence="11">5-enolpyruvylshikimate-3-phosphate phospholyase</fullName>
    </alternativeName>
</protein>
<dbReference type="InterPro" id="IPR035904">
    <property type="entry name" value="Chorismate_synth_AroC_sf"/>
</dbReference>
<organism evidence="12 13">
    <name type="scientific">Yanshouia hominis</name>
    <dbReference type="NCBI Taxonomy" id="2763673"/>
    <lineage>
        <taxon>Bacteria</taxon>
        <taxon>Bacillati</taxon>
        <taxon>Bacillota</taxon>
        <taxon>Clostridia</taxon>
        <taxon>Eubacteriales</taxon>
        <taxon>Oscillospiraceae</taxon>
        <taxon>Yanshouia</taxon>
    </lineage>
</organism>
<dbReference type="NCBIfam" id="TIGR00033">
    <property type="entry name" value="aroC"/>
    <property type="match status" value="1"/>
</dbReference>
<evidence type="ECO:0000256" key="3">
    <source>
        <dbReference type="ARBA" id="ARBA00013036"/>
    </source>
</evidence>
<name>A0ABR7NG47_9FIRM</name>
<evidence type="ECO:0000256" key="6">
    <source>
        <dbReference type="ARBA" id="ARBA00022643"/>
    </source>
</evidence>
<dbReference type="HAMAP" id="MF_00300">
    <property type="entry name" value="Chorismate_synth"/>
    <property type="match status" value="1"/>
</dbReference>
<dbReference type="NCBIfam" id="NF003793">
    <property type="entry name" value="PRK05382.1"/>
    <property type="match status" value="1"/>
</dbReference>
<comment type="caution">
    <text evidence="12">The sequence shown here is derived from an EMBL/GenBank/DDBJ whole genome shotgun (WGS) entry which is preliminary data.</text>
</comment>
<proteinExistence type="inferred from homology"/>
<comment type="similarity">
    <text evidence="2 11">Belongs to the chorismate synthase family.</text>
</comment>
<sequence length="365" mass="38273">MSSSFGKMLTVTIFGQSHGEAIGAVIDGLPAGIQLDFDEIERFMARRAPGGAFSTARRETDRPRILSGLCGGATCGAPLCAVIENGDRRSQDYEKLRDLPRPMHADYPAFIKYHGANDIRGGGQFSGRLTAPLCFAGAAAIQLLARKGVTVGAHIAAIHGVEDTPFDPVSVDAETLRAVSAKPFPVLDEQAGGRMKAEIEAARRRLDSVGGIVECAVSGLPAGLGEPLCESLESRISSAVFSIPAVKGIEFGAGFSASAMTGSEHNDPFVMKAGRVATETNRHGGVLGGISTGMPLLFRAAFKPTPSIALEQRTVSLSGECGAPLVIHGRHDPCVVLRAVPCVEAAAALVLLDLMLESKGRDEWN</sequence>
<feature type="binding site" evidence="11">
    <location>
        <position position="47"/>
    </location>
    <ligand>
        <name>NADP(+)</name>
        <dbReference type="ChEBI" id="CHEBI:58349"/>
    </ligand>
</feature>
<evidence type="ECO:0000256" key="8">
    <source>
        <dbReference type="ARBA" id="ARBA00022857"/>
    </source>
</evidence>
<comment type="subunit">
    <text evidence="11">Homotetramer.</text>
</comment>
<dbReference type="CDD" id="cd07304">
    <property type="entry name" value="Chorismate_synthase"/>
    <property type="match status" value="1"/>
</dbReference>
<dbReference type="GO" id="GO:0004107">
    <property type="term" value="F:chorismate synthase activity"/>
    <property type="evidence" value="ECO:0007669"/>
    <property type="project" value="UniProtKB-EC"/>
</dbReference>
<keyword evidence="8 11" id="KW-0521">NADP</keyword>
<dbReference type="InterPro" id="IPR000453">
    <property type="entry name" value="Chorismate_synth"/>
</dbReference>
<comment type="caution">
    <text evidence="11">Lacks conserved residue(s) required for the propagation of feature annotation.</text>
</comment>
<dbReference type="SUPFAM" id="SSF103263">
    <property type="entry name" value="Chorismate synthase, AroC"/>
    <property type="match status" value="1"/>
</dbReference>
<evidence type="ECO:0000256" key="1">
    <source>
        <dbReference type="ARBA" id="ARBA00005044"/>
    </source>
</evidence>
<evidence type="ECO:0000256" key="9">
    <source>
        <dbReference type="ARBA" id="ARBA00023141"/>
    </source>
</evidence>
<dbReference type="PANTHER" id="PTHR21085">
    <property type="entry name" value="CHORISMATE SYNTHASE"/>
    <property type="match status" value="1"/>
</dbReference>
<evidence type="ECO:0000256" key="4">
    <source>
        <dbReference type="ARBA" id="ARBA00022605"/>
    </source>
</evidence>
<dbReference type="Gene3D" id="3.60.150.10">
    <property type="entry name" value="Chorismate synthase AroC"/>
    <property type="match status" value="1"/>
</dbReference>
<keyword evidence="6 11" id="KW-0288">FMN</keyword>
<evidence type="ECO:0000256" key="7">
    <source>
        <dbReference type="ARBA" id="ARBA00022827"/>
    </source>
</evidence>
<feature type="binding site" evidence="11">
    <location>
        <position position="288"/>
    </location>
    <ligand>
        <name>FMN</name>
        <dbReference type="ChEBI" id="CHEBI:58210"/>
    </ligand>
</feature>
<accession>A0ABR7NG47</accession>
<comment type="cofactor">
    <cofactor evidence="11">
        <name>FMNH2</name>
        <dbReference type="ChEBI" id="CHEBI:57618"/>
    </cofactor>
    <text evidence="11">Reduced FMN (FMNH(2)).</text>
</comment>
<dbReference type="EMBL" id="JACRTB010000001">
    <property type="protein sequence ID" value="MBC8574812.1"/>
    <property type="molecule type" value="Genomic_DNA"/>
</dbReference>
<keyword evidence="7 11" id="KW-0274">FAD</keyword>
<keyword evidence="9 11" id="KW-0057">Aromatic amino acid biosynthesis</keyword>
<evidence type="ECO:0000256" key="11">
    <source>
        <dbReference type="HAMAP-Rule" id="MF_00300"/>
    </source>
</evidence>
<keyword evidence="10 11" id="KW-0456">Lyase</keyword>
<feature type="binding site" evidence="11">
    <location>
        <begin position="303"/>
        <end position="307"/>
    </location>
    <ligand>
        <name>FMN</name>
        <dbReference type="ChEBI" id="CHEBI:58210"/>
    </ligand>
</feature>
<dbReference type="PIRSF" id="PIRSF001456">
    <property type="entry name" value="Chorismate_synth"/>
    <property type="match status" value="1"/>
</dbReference>
<comment type="pathway">
    <text evidence="1 11">Metabolic intermediate biosynthesis; chorismate biosynthesis; chorismate from D-erythrose 4-phosphate and phosphoenolpyruvate: step 7/7.</text>
</comment>
<comment type="function">
    <text evidence="11">Catalyzes the anti-1,4-elimination of the C-3 phosphate and the C-6 proR hydrogen from 5-enolpyruvylshikimate-3-phosphate (EPSP) to yield chorismate, which is the branch point compound that serves as the starting substrate for the three terminal pathways of aromatic amino acid biosynthesis. This reaction introduces a second double bond into the aromatic ring system.</text>
</comment>
<dbReference type="PANTHER" id="PTHR21085:SF0">
    <property type="entry name" value="CHORISMATE SYNTHASE"/>
    <property type="match status" value="1"/>
</dbReference>
<evidence type="ECO:0000256" key="2">
    <source>
        <dbReference type="ARBA" id="ARBA00008014"/>
    </source>
</evidence>
<dbReference type="EC" id="4.2.3.5" evidence="3 11"/>
<reference evidence="12 13" key="1">
    <citation type="submission" date="2020-08" db="EMBL/GenBank/DDBJ databases">
        <title>Genome public.</title>
        <authorList>
            <person name="Liu C."/>
            <person name="Sun Q."/>
        </authorList>
    </citation>
    <scope>NUCLEOTIDE SEQUENCE [LARGE SCALE GENOMIC DNA]</scope>
    <source>
        <strain evidence="12 13">BX1</strain>
    </source>
</reference>
<evidence type="ECO:0000313" key="12">
    <source>
        <dbReference type="EMBL" id="MBC8574812.1"/>
    </source>
</evidence>
<evidence type="ECO:0000256" key="10">
    <source>
        <dbReference type="ARBA" id="ARBA00023239"/>
    </source>
</evidence>
<evidence type="ECO:0000256" key="5">
    <source>
        <dbReference type="ARBA" id="ARBA00022630"/>
    </source>
</evidence>
<dbReference type="RefSeq" id="WP_262398511.1">
    <property type="nucleotide sequence ID" value="NZ_JACRTB010000001.1"/>
</dbReference>
<keyword evidence="4 11" id="KW-0028">Amino-acid biosynthesis</keyword>
<keyword evidence="5 11" id="KW-0285">Flavoprotein</keyword>